<name>A0A0S4QYX6_9ACTN</name>
<gene>
    <name evidence="2" type="ORF">Ga0074812_14719</name>
</gene>
<sequence length="321" mass="34366">MTTDPWTRPDEPRFPHENLEHVIAVGNGKGGVGKTTLTTNIAALVAAGGAKVLIIDVNAQGNCGEDLGYTGQPEIDDDGKGLVDAIRYGTPLVPVRAVGGRPGLDVVPGGAEVRQLPTYMYERFADSGEFATLALARSLLPIASQYDLILIDSPPENRPLQQLVLGAAHWLIIPIKSDDSSRKGMQQIAYEFARMRRVNPNLELLGVALFAAGTSARRIREEVRRDVASDLGGRDLMFEAVIRHAEAPARDARRRGQPFHELEVAAANGPTGLDVLRGLADRSQLIAGSSGAVAADLATLTREVLTRRAALLEETESVVTA</sequence>
<dbReference type="SUPFAM" id="SSF52540">
    <property type="entry name" value="P-loop containing nucleoside triphosphate hydrolases"/>
    <property type="match status" value="1"/>
</dbReference>
<dbReference type="InterPro" id="IPR050678">
    <property type="entry name" value="DNA_Partitioning_ATPase"/>
</dbReference>
<dbReference type="Proteomes" id="UP000198802">
    <property type="component" value="Unassembled WGS sequence"/>
</dbReference>
<dbReference type="PANTHER" id="PTHR13696">
    <property type="entry name" value="P-LOOP CONTAINING NUCLEOSIDE TRIPHOSPHATE HYDROLASE"/>
    <property type="match status" value="1"/>
</dbReference>
<reference evidence="3" key="1">
    <citation type="submission" date="2015-11" db="EMBL/GenBank/DDBJ databases">
        <authorList>
            <person name="Varghese N."/>
        </authorList>
    </citation>
    <scope>NUCLEOTIDE SEQUENCE [LARGE SCALE GENOMIC DNA]</scope>
    <source>
        <strain evidence="3">DSM 45899</strain>
    </source>
</reference>
<dbReference type="Gene3D" id="3.40.50.300">
    <property type="entry name" value="P-loop containing nucleotide triphosphate hydrolases"/>
    <property type="match status" value="1"/>
</dbReference>
<accession>A0A0S4QYX6</accession>
<evidence type="ECO:0000313" key="2">
    <source>
        <dbReference type="EMBL" id="CUU60773.1"/>
    </source>
</evidence>
<feature type="domain" description="AAA" evidence="1">
    <location>
        <begin position="21"/>
        <end position="203"/>
    </location>
</feature>
<keyword evidence="3" id="KW-1185">Reference proteome</keyword>
<evidence type="ECO:0000313" key="3">
    <source>
        <dbReference type="Proteomes" id="UP000198802"/>
    </source>
</evidence>
<dbReference type="Pfam" id="PF13614">
    <property type="entry name" value="AAA_31"/>
    <property type="match status" value="1"/>
</dbReference>
<dbReference type="EMBL" id="FAOZ01000047">
    <property type="protein sequence ID" value="CUU60773.1"/>
    <property type="molecule type" value="Genomic_DNA"/>
</dbReference>
<dbReference type="InterPro" id="IPR027417">
    <property type="entry name" value="P-loop_NTPase"/>
</dbReference>
<dbReference type="InterPro" id="IPR025669">
    <property type="entry name" value="AAA_dom"/>
</dbReference>
<dbReference type="CDD" id="cd02042">
    <property type="entry name" value="ParAB_family"/>
    <property type="match status" value="1"/>
</dbReference>
<protein>
    <submittedName>
        <fullName evidence="2">Cellulose biosynthesis protein BcsQ</fullName>
    </submittedName>
</protein>
<organism evidence="2 3">
    <name type="scientific">Parafrankia irregularis</name>
    <dbReference type="NCBI Taxonomy" id="795642"/>
    <lineage>
        <taxon>Bacteria</taxon>
        <taxon>Bacillati</taxon>
        <taxon>Actinomycetota</taxon>
        <taxon>Actinomycetes</taxon>
        <taxon>Frankiales</taxon>
        <taxon>Frankiaceae</taxon>
        <taxon>Parafrankia</taxon>
    </lineage>
</organism>
<dbReference type="AlphaFoldDB" id="A0A0S4QYX6"/>
<proteinExistence type="predicted"/>
<evidence type="ECO:0000259" key="1">
    <source>
        <dbReference type="Pfam" id="PF13614"/>
    </source>
</evidence>
<dbReference type="PANTHER" id="PTHR13696:SF99">
    <property type="entry name" value="COBYRINIC ACID AC-DIAMIDE SYNTHASE"/>
    <property type="match status" value="1"/>
</dbReference>